<accession>A0A4Q9RE45</accession>
<keyword evidence="2" id="KW-1185">Reference proteome</keyword>
<dbReference type="AlphaFoldDB" id="A0A4Q9RE45"/>
<comment type="caution">
    <text evidence="1">The sequence shown here is derived from an EMBL/GenBank/DDBJ whole genome shotgun (WGS) entry which is preliminary data.</text>
</comment>
<proteinExistence type="predicted"/>
<dbReference type="EMBL" id="QJUP01000001">
    <property type="protein sequence ID" value="TBV00004.1"/>
    <property type="molecule type" value="Genomic_DNA"/>
</dbReference>
<evidence type="ECO:0000313" key="2">
    <source>
        <dbReference type="Proteomes" id="UP000292639"/>
    </source>
</evidence>
<name>A0A4Q9RE45_9GAMM</name>
<dbReference type="RefSeq" id="WP_131183095.1">
    <property type="nucleotide sequence ID" value="NZ_QJUO01000002.1"/>
</dbReference>
<reference evidence="1 2" key="1">
    <citation type="submission" date="2018-06" db="EMBL/GenBank/DDBJ databases">
        <title>Three novel Pseudomonas species isolated from symptomatic oak.</title>
        <authorList>
            <person name="Bueno-Gonzalez V."/>
            <person name="Brady C."/>
        </authorList>
    </citation>
    <scope>NUCLEOTIDE SEQUENCE [LARGE SCALE GENOMIC DNA]</scope>
    <source>
        <strain evidence="1 2">P17C</strain>
    </source>
</reference>
<evidence type="ECO:0000313" key="1">
    <source>
        <dbReference type="EMBL" id="TBV00004.1"/>
    </source>
</evidence>
<dbReference type="Proteomes" id="UP000292639">
    <property type="component" value="Unassembled WGS sequence"/>
</dbReference>
<gene>
    <name evidence="1" type="ORF">DNJ96_01565</name>
</gene>
<protein>
    <submittedName>
        <fullName evidence="1">Uncharacterized protein</fullName>
    </submittedName>
</protein>
<sequence length="844" mass="92337">MIEGDQLSPVLPTTLHDWELILTRALLHADSGDSDAIRSFEVTPETLAMHCGLDMEYAEAAEAAFKKALRADPDLIRCLQYGRLKAPTNEQPNCLAMLAFSLLVDSLLDGVYEEKGQYRAKLAEWLSIDRSFTNLHGIAMMWKQLAAWLESRIAAGAPFRRLILPVIPASWTHIGYTRFLSFPTKRDIRLLSKQIDRGTSTSIDPVSLVWQLDPVMRASSTSHGLKVAFEDFKIALRSGAASVDHRFWRLVLRASTLAGLAPPKAGSLVMDFDEDGIRHYRVGQLLEGNNAFNWLGSAVASPGVADSLNLGPSIRRGILFFRSSGLASWAAAGEPSPGVGPFHLAISSRHIGSVRGVCTEFAPSGSWFITACPIPGLIVENVLTQLGITNAKQTVRVIGLVDGVRVGNCWLGQPRYLPHLEGASGEVVIESVDGGSSERLAWINGELRADDAVDGQFSISDAAAHWTRRASFVALADVHTTLSASAYSLPAQAEWMETTSRRCECSHVLAGKWDDTPYANQDMIEALYASSRSGISEGDLISIIDRAVGSFGWQTLRLLQEASFFDARPLARWRGRIFTLGQPRLVKIRMGGSTALLVSGAVPARLEADFRTAVTLQGGIAFRRLSKESSALPLIGAFGVVPEILSRALGWPVVDAPFQPDGTVVSRLIETKVSGEGYQVSSHWDWSVGRFRSGVGIDESCIDTSVTLVRLVHPGLRDHDIYRVQGHKSIRSFHSRHAAILDAYLQAERPLFRFDQDHLVRLASEGALPLEISAALRVRTLFNAACTGRSWRYEVAKQDAVWLAGLLPGLIDGIRDESVMDVATSCRRGRGYRRPIWSDGGLVE</sequence>
<organism evidence="1 2">
    <name type="scientific">Stutzerimonas kirkiae</name>
    <dbReference type="NCBI Taxonomy" id="2211392"/>
    <lineage>
        <taxon>Bacteria</taxon>
        <taxon>Pseudomonadati</taxon>
        <taxon>Pseudomonadota</taxon>
        <taxon>Gammaproteobacteria</taxon>
        <taxon>Pseudomonadales</taxon>
        <taxon>Pseudomonadaceae</taxon>
        <taxon>Stutzerimonas</taxon>
    </lineage>
</organism>